<dbReference type="Gene3D" id="3.40.630.30">
    <property type="match status" value="1"/>
</dbReference>
<dbReference type="InterPro" id="IPR054597">
    <property type="entry name" value="FeeM_cat"/>
</dbReference>
<dbReference type="Pfam" id="PF21926">
    <property type="entry name" value="FeeM"/>
    <property type="match status" value="1"/>
</dbReference>
<evidence type="ECO:0000259" key="1">
    <source>
        <dbReference type="Pfam" id="PF21926"/>
    </source>
</evidence>
<evidence type="ECO:0000313" key="2">
    <source>
        <dbReference type="EMBL" id="MBD8504547.1"/>
    </source>
</evidence>
<dbReference type="SUPFAM" id="SSF55729">
    <property type="entry name" value="Acyl-CoA N-acyltransferases (Nat)"/>
    <property type="match status" value="1"/>
</dbReference>
<accession>A0ABR9BGH5</accession>
<gene>
    <name evidence="2" type="ORF">IFO67_16780</name>
</gene>
<keyword evidence="3" id="KW-1185">Reference proteome</keyword>
<evidence type="ECO:0000313" key="3">
    <source>
        <dbReference type="Proteomes" id="UP000603602"/>
    </source>
</evidence>
<sequence>MNSDHAPLRPGSGSLSAFAPLPLDARAPARPRTFGQHFSLDCNGYQIRLADHSDTFRTRISLLIEKLYAYRGLHATHADLPVRGGQTTLVACRDEDHVFGTVTLGLDSPDGLLADALYRPQIDQVRSAGGRVCEVTRLAVDPEFGSSLLMAQFFHLVFILARLVHGMTDLFAEVHPRHSSYYQRMLGYRVAGPERVCPRVGAPAVLLHIPLAEAERLIREGGSQRSLYRSFFSIDEQWRLFEQLRAPVSETVS</sequence>
<protein>
    <submittedName>
        <fullName evidence="2">Long-chain N-acyl amino acid synthase</fullName>
    </submittedName>
</protein>
<dbReference type="RefSeq" id="WP_187719279.1">
    <property type="nucleotide sequence ID" value="NZ_JACTAH010000002.1"/>
</dbReference>
<name>A0ABR9BGH5_9RHOO</name>
<reference evidence="3" key="1">
    <citation type="submission" date="2023-07" db="EMBL/GenBank/DDBJ databases">
        <title>Thauera sp. CAU 1555 isolated from sand of Yaerae Beach.</title>
        <authorList>
            <person name="Kim W."/>
        </authorList>
    </citation>
    <scope>NUCLEOTIDE SEQUENCE [LARGE SCALE GENOMIC DNA]</scope>
    <source>
        <strain evidence="3">CAU 1555</strain>
    </source>
</reference>
<dbReference type="EMBL" id="JACYTO010000002">
    <property type="protein sequence ID" value="MBD8504547.1"/>
    <property type="molecule type" value="Genomic_DNA"/>
</dbReference>
<proteinExistence type="predicted"/>
<organism evidence="2 3">
    <name type="scientific">Thauera sedimentorum</name>
    <dbReference type="NCBI Taxonomy" id="2767595"/>
    <lineage>
        <taxon>Bacteria</taxon>
        <taxon>Pseudomonadati</taxon>
        <taxon>Pseudomonadota</taxon>
        <taxon>Betaproteobacteria</taxon>
        <taxon>Rhodocyclales</taxon>
        <taxon>Zoogloeaceae</taxon>
        <taxon>Thauera</taxon>
    </lineage>
</organism>
<comment type="caution">
    <text evidence="2">The sequence shown here is derived from an EMBL/GenBank/DDBJ whole genome shotgun (WGS) entry which is preliminary data.</text>
</comment>
<dbReference type="Proteomes" id="UP000603602">
    <property type="component" value="Unassembled WGS sequence"/>
</dbReference>
<dbReference type="InterPro" id="IPR016181">
    <property type="entry name" value="Acyl_CoA_acyltransferase"/>
</dbReference>
<feature type="domain" description="N-acyl amino acid synthase FeeM catalytic core" evidence="1">
    <location>
        <begin position="60"/>
        <end position="209"/>
    </location>
</feature>